<evidence type="ECO:0000256" key="1">
    <source>
        <dbReference type="ARBA" id="ARBA00005594"/>
    </source>
</evidence>
<evidence type="ECO:0000256" key="7">
    <source>
        <dbReference type="ARBA" id="ARBA00023146"/>
    </source>
</evidence>
<organism evidence="10">
    <name type="scientific">Catovirus CTV1</name>
    <dbReference type="NCBI Taxonomy" id="1977631"/>
    <lineage>
        <taxon>Viruses</taxon>
        <taxon>Varidnaviria</taxon>
        <taxon>Bamfordvirae</taxon>
        <taxon>Nucleocytoviricota</taxon>
        <taxon>Megaviricetes</taxon>
        <taxon>Imitervirales</taxon>
        <taxon>Mimiviridae</taxon>
        <taxon>Klosneuvirinae</taxon>
        <taxon>Catovirus</taxon>
    </lineage>
</organism>
<gene>
    <name evidence="10" type="ORF">Catovirus_1_325</name>
</gene>
<dbReference type="NCBIfam" id="TIGR00233">
    <property type="entry name" value="trpS"/>
    <property type="match status" value="1"/>
</dbReference>
<dbReference type="Pfam" id="PF00579">
    <property type="entry name" value="tRNA-synt_1b"/>
    <property type="match status" value="1"/>
</dbReference>
<dbReference type="PROSITE" id="PS00178">
    <property type="entry name" value="AA_TRNA_LIGASE_I"/>
    <property type="match status" value="1"/>
</dbReference>
<keyword evidence="4" id="KW-0547">Nucleotide-binding</keyword>
<dbReference type="FunFam" id="1.10.240.10:FF:000007">
    <property type="entry name" value="Tryptophan--tRNA ligase"/>
    <property type="match status" value="1"/>
</dbReference>
<proteinExistence type="inferred from homology"/>
<dbReference type="Gene3D" id="1.10.240.10">
    <property type="entry name" value="Tyrosyl-Transfer RNA Synthetase"/>
    <property type="match status" value="1"/>
</dbReference>
<evidence type="ECO:0000256" key="5">
    <source>
        <dbReference type="ARBA" id="ARBA00022840"/>
    </source>
</evidence>
<dbReference type="InterPro" id="IPR014729">
    <property type="entry name" value="Rossmann-like_a/b/a_fold"/>
</dbReference>
<dbReference type="GO" id="GO:0005524">
    <property type="term" value="F:ATP binding"/>
    <property type="evidence" value="ECO:0007669"/>
    <property type="project" value="UniProtKB-KW"/>
</dbReference>
<dbReference type="Gene3D" id="3.40.50.620">
    <property type="entry name" value="HUPs"/>
    <property type="match status" value="1"/>
</dbReference>
<keyword evidence="3" id="KW-0436">Ligase</keyword>
<keyword evidence="5" id="KW-0067">ATP-binding</keyword>
<dbReference type="PANTHER" id="PTHR10055:SF1">
    <property type="entry name" value="TRYPTOPHAN--TRNA LIGASE, CYTOPLASMIC"/>
    <property type="match status" value="1"/>
</dbReference>
<dbReference type="InterPro" id="IPR002306">
    <property type="entry name" value="Trp-tRNA-ligase"/>
</dbReference>
<dbReference type="GO" id="GO:0004830">
    <property type="term" value="F:tryptophan-tRNA ligase activity"/>
    <property type="evidence" value="ECO:0007669"/>
    <property type="project" value="UniProtKB-EC"/>
</dbReference>
<evidence type="ECO:0000256" key="6">
    <source>
        <dbReference type="ARBA" id="ARBA00022917"/>
    </source>
</evidence>
<dbReference type="EC" id="6.1.1.2" evidence="2"/>
<evidence type="ECO:0000256" key="9">
    <source>
        <dbReference type="ARBA" id="ARBA00049929"/>
    </source>
</evidence>
<keyword evidence="6" id="KW-0648">Protein biosynthesis</keyword>
<dbReference type="EMBL" id="KY684083">
    <property type="protein sequence ID" value="ARF08275.1"/>
    <property type="molecule type" value="Genomic_DNA"/>
</dbReference>
<comment type="similarity">
    <text evidence="1">Belongs to the class-I aminoacyl-tRNA synthetase family.</text>
</comment>
<evidence type="ECO:0000256" key="8">
    <source>
        <dbReference type="ARBA" id="ARBA00030268"/>
    </source>
</evidence>
<comment type="catalytic activity">
    <reaction evidence="9">
        <text>tRNA(Trp) + L-tryptophan + ATP = L-tryptophyl-tRNA(Trp) + AMP + diphosphate + H(+)</text>
        <dbReference type="Rhea" id="RHEA:24080"/>
        <dbReference type="Rhea" id="RHEA-COMP:9671"/>
        <dbReference type="Rhea" id="RHEA-COMP:9705"/>
        <dbReference type="ChEBI" id="CHEBI:15378"/>
        <dbReference type="ChEBI" id="CHEBI:30616"/>
        <dbReference type="ChEBI" id="CHEBI:33019"/>
        <dbReference type="ChEBI" id="CHEBI:57912"/>
        <dbReference type="ChEBI" id="CHEBI:78442"/>
        <dbReference type="ChEBI" id="CHEBI:78535"/>
        <dbReference type="ChEBI" id="CHEBI:456215"/>
        <dbReference type="EC" id="6.1.1.2"/>
    </reaction>
</comment>
<reference evidence="10" key="1">
    <citation type="journal article" date="2017" name="Science">
        <title>Giant viruses with an expanded complement of translation system components.</title>
        <authorList>
            <person name="Schulz F."/>
            <person name="Yutin N."/>
            <person name="Ivanova N.N."/>
            <person name="Ortega D.R."/>
            <person name="Lee T.K."/>
            <person name="Vierheilig J."/>
            <person name="Daims H."/>
            <person name="Horn M."/>
            <person name="Wagner M."/>
            <person name="Jensen G.J."/>
            <person name="Kyrpides N.C."/>
            <person name="Koonin E.V."/>
            <person name="Woyke T."/>
        </authorList>
    </citation>
    <scope>NUCLEOTIDE SEQUENCE</scope>
    <source>
        <strain evidence="10">CTV1</strain>
    </source>
</reference>
<evidence type="ECO:0000256" key="2">
    <source>
        <dbReference type="ARBA" id="ARBA00013161"/>
    </source>
</evidence>
<evidence type="ECO:0000256" key="4">
    <source>
        <dbReference type="ARBA" id="ARBA00022741"/>
    </source>
</evidence>
<dbReference type="InterPro" id="IPR002305">
    <property type="entry name" value="aa-tRNA-synth_Ic"/>
</dbReference>
<evidence type="ECO:0000313" key="10">
    <source>
        <dbReference type="EMBL" id="ARF08275.1"/>
    </source>
</evidence>
<accession>A0A1V0S998</accession>
<keyword evidence="7 10" id="KW-0030">Aminoacyl-tRNA synthetase</keyword>
<dbReference type="InterPro" id="IPR001412">
    <property type="entry name" value="aa-tRNA-synth_I_CS"/>
</dbReference>
<evidence type="ECO:0000256" key="3">
    <source>
        <dbReference type="ARBA" id="ARBA00022598"/>
    </source>
</evidence>
<name>A0A1V0S998_9VIRU</name>
<dbReference type="PANTHER" id="PTHR10055">
    <property type="entry name" value="TRYPTOPHANYL-TRNA SYNTHETASE"/>
    <property type="match status" value="1"/>
</dbReference>
<sequence length="428" mass="49137">MQSEQIVTPWTVSSNGSIDYDKLIDKFGCKPIDGKLIRRFEEVTGKKAHTWLRRGLFFSHKDLEVILNVYEAGKPVYVYTGRGPTSEALHMGHMIPFMFTKYIQDALDAIVVIQMSDTEKFYFKENLELEEANRLSYENAKDIIACGFNPDKTFIFSDLDNMGNSIYKNVVLVMKNMSGSQIKSTYGLNYQNNVGEFSWPCFQIAPVFSNSFENIFGKDTIPCLVIMAIDQCPYIRNSRDVADKLKHRGYLKPSEIHTKFLVSLEGTNAKMSSTGNNTAIFMTDDCKTIDKKIKKCFSGGGDTKILQQTNGANLKIDIAYQWLLYFLDDDDELKDIAIKYKSGQMLTGEIKKRLSEIVQNLIKKHQINRNAITDQILKHYFDGNKKFDLTVNRKNENIGEYNENIYSKYGFNFDPYFGLYKKDENNIS</sequence>
<dbReference type="SUPFAM" id="SSF52374">
    <property type="entry name" value="Nucleotidylyl transferase"/>
    <property type="match status" value="1"/>
</dbReference>
<protein>
    <recommendedName>
        <fullName evidence="2">tryptophan--tRNA ligase</fullName>
        <ecNumber evidence="2">6.1.1.2</ecNumber>
    </recommendedName>
    <alternativeName>
        <fullName evidence="8">Tryptophanyl-tRNA synthetase</fullName>
    </alternativeName>
</protein>
<dbReference type="PRINTS" id="PR01039">
    <property type="entry name" value="TRNASYNTHTRP"/>
</dbReference>